<dbReference type="InterPro" id="IPR003593">
    <property type="entry name" value="AAA+_ATPase"/>
</dbReference>
<keyword evidence="4 6" id="KW-0067">ATP-binding</keyword>
<dbReference type="SUPFAM" id="SSF52540">
    <property type="entry name" value="P-loop containing nucleoside triphosphate hydrolases"/>
    <property type="match status" value="1"/>
</dbReference>
<dbReference type="GO" id="GO:0005524">
    <property type="term" value="F:ATP binding"/>
    <property type="evidence" value="ECO:0007669"/>
    <property type="project" value="UniProtKB-KW"/>
</dbReference>
<protein>
    <submittedName>
        <fullName evidence="6">Multidrug/hemolysin transport system ATP-binding protein</fullName>
    </submittedName>
</protein>
<organism evidence="6 7">
    <name type="scientific">Anaerocolumna aminovalerica</name>
    <dbReference type="NCBI Taxonomy" id="1527"/>
    <lineage>
        <taxon>Bacteria</taxon>
        <taxon>Bacillati</taxon>
        <taxon>Bacillota</taxon>
        <taxon>Clostridia</taxon>
        <taxon>Lachnospirales</taxon>
        <taxon>Lachnospiraceae</taxon>
        <taxon>Anaerocolumna</taxon>
    </lineage>
</organism>
<evidence type="ECO:0000256" key="4">
    <source>
        <dbReference type="ARBA" id="ARBA00022840"/>
    </source>
</evidence>
<evidence type="ECO:0000313" key="6">
    <source>
        <dbReference type="EMBL" id="SFN91256.1"/>
    </source>
</evidence>
<dbReference type="STRING" id="1527.SAMN04489757_10466"/>
<name>A0A1I5CWL4_9FIRM</name>
<dbReference type="PANTHER" id="PTHR42711:SF5">
    <property type="entry name" value="ABC TRANSPORTER ATP-BINDING PROTEIN NATA"/>
    <property type="match status" value="1"/>
</dbReference>
<dbReference type="InterPro" id="IPR027417">
    <property type="entry name" value="P-loop_NTPase"/>
</dbReference>
<comment type="similarity">
    <text evidence="1">Belongs to the ABC transporter superfamily.</text>
</comment>
<dbReference type="OrthoDB" id="9804819at2"/>
<evidence type="ECO:0000256" key="1">
    <source>
        <dbReference type="ARBA" id="ARBA00005417"/>
    </source>
</evidence>
<dbReference type="PROSITE" id="PS00211">
    <property type="entry name" value="ABC_TRANSPORTER_1"/>
    <property type="match status" value="1"/>
</dbReference>
<keyword evidence="7" id="KW-1185">Reference proteome</keyword>
<dbReference type="SMART" id="SM00382">
    <property type="entry name" value="AAA"/>
    <property type="match status" value="1"/>
</dbReference>
<keyword evidence="3" id="KW-0547">Nucleotide-binding</keyword>
<gene>
    <name evidence="6" type="ORF">SAMN04489757_10466</name>
</gene>
<evidence type="ECO:0000256" key="2">
    <source>
        <dbReference type="ARBA" id="ARBA00022448"/>
    </source>
</evidence>
<sequence>MEKIIEITGLKKSYGDVKAVKGIDFYVEKGSLFAFLGPNGAGKSTTIDMISTLLKPDEGKVIIDGHILGKEDDKIRSIIGIVFQDNLLDRLLTVKENMMIRGSFYNLSKEELRAAVNHAVKSANVESFLNRPYGKLSGGQRRRADIARALINKPKILILDEPTTGLDPQTRQSVWETIRSLQKEEGMTIFLTTHYMEEAAKADYVVVIDNGEITAKGTPEQLKEQYSNDSMTIHTANIEEVTKVVNQLGFSYEINGDTVNIPLEFTLQAIPIVEQCKDSMLGFQVTKGTLDEAFIRITGREMRE</sequence>
<feature type="domain" description="ABC transporter" evidence="5">
    <location>
        <begin position="5"/>
        <end position="235"/>
    </location>
</feature>
<dbReference type="PANTHER" id="PTHR42711">
    <property type="entry name" value="ABC TRANSPORTER ATP-BINDING PROTEIN"/>
    <property type="match status" value="1"/>
</dbReference>
<dbReference type="RefSeq" id="WP_091684402.1">
    <property type="nucleotide sequence ID" value="NZ_BAABFM010000079.1"/>
</dbReference>
<proteinExistence type="inferred from homology"/>
<reference evidence="6 7" key="1">
    <citation type="submission" date="2016-10" db="EMBL/GenBank/DDBJ databases">
        <authorList>
            <person name="de Groot N.N."/>
        </authorList>
    </citation>
    <scope>NUCLEOTIDE SEQUENCE [LARGE SCALE GENOMIC DNA]</scope>
    <source>
        <strain evidence="6 7">DSM 1283</strain>
    </source>
</reference>
<accession>A0A1I5CWL4</accession>
<dbReference type="InterPro" id="IPR003439">
    <property type="entry name" value="ABC_transporter-like_ATP-bd"/>
</dbReference>
<dbReference type="PROSITE" id="PS50893">
    <property type="entry name" value="ABC_TRANSPORTER_2"/>
    <property type="match status" value="1"/>
</dbReference>
<dbReference type="EMBL" id="FOWD01000004">
    <property type="protein sequence ID" value="SFN91256.1"/>
    <property type="molecule type" value="Genomic_DNA"/>
</dbReference>
<dbReference type="InterPro" id="IPR017871">
    <property type="entry name" value="ABC_transporter-like_CS"/>
</dbReference>
<evidence type="ECO:0000259" key="5">
    <source>
        <dbReference type="PROSITE" id="PS50893"/>
    </source>
</evidence>
<dbReference type="GO" id="GO:0016887">
    <property type="term" value="F:ATP hydrolysis activity"/>
    <property type="evidence" value="ECO:0007669"/>
    <property type="project" value="InterPro"/>
</dbReference>
<dbReference type="InterPro" id="IPR050763">
    <property type="entry name" value="ABC_transporter_ATP-binding"/>
</dbReference>
<keyword evidence="2" id="KW-0813">Transport</keyword>
<evidence type="ECO:0000313" key="7">
    <source>
        <dbReference type="Proteomes" id="UP000198806"/>
    </source>
</evidence>
<dbReference type="Gene3D" id="3.40.50.300">
    <property type="entry name" value="P-loop containing nucleotide triphosphate hydrolases"/>
    <property type="match status" value="1"/>
</dbReference>
<dbReference type="Proteomes" id="UP000198806">
    <property type="component" value="Unassembled WGS sequence"/>
</dbReference>
<dbReference type="Pfam" id="PF00005">
    <property type="entry name" value="ABC_tran"/>
    <property type="match status" value="1"/>
</dbReference>
<dbReference type="AlphaFoldDB" id="A0A1I5CWL4"/>
<evidence type="ECO:0000256" key="3">
    <source>
        <dbReference type="ARBA" id="ARBA00022741"/>
    </source>
</evidence>